<evidence type="ECO:0000256" key="2">
    <source>
        <dbReference type="ARBA" id="ARBA00009784"/>
    </source>
</evidence>
<keyword evidence="9" id="KW-1185">Reference proteome</keyword>
<evidence type="ECO:0000313" key="8">
    <source>
        <dbReference type="EMBL" id="PWK28462.1"/>
    </source>
</evidence>
<dbReference type="OrthoDB" id="978595at2"/>
<keyword evidence="3" id="KW-1003">Cell membrane</keyword>
<feature type="transmembrane region" description="Helical" evidence="7">
    <location>
        <begin position="45"/>
        <end position="68"/>
    </location>
</feature>
<feature type="transmembrane region" description="Helical" evidence="7">
    <location>
        <begin position="74"/>
        <end position="96"/>
    </location>
</feature>
<evidence type="ECO:0000256" key="3">
    <source>
        <dbReference type="ARBA" id="ARBA00022475"/>
    </source>
</evidence>
<dbReference type="NCBIfam" id="TIGR00427">
    <property type="entry name" value="NAAT family transporter"/>
    <property type="match status" value="1"/>
</dbReference>
<dbReference type="GO" id="GO:0005886">
    <property type="term" value="C:plasma membrane"/>
    <property type="evidence" value="ECO:0007669"/>
    <property type="project" value="UniProtKB-SubCell"/>
</dbReference>
<feature type="transmembrane region" description="Helical" evidence="7">
    <location>
        <begin position="108"/>
        <end position="129"/>
    </location>
</feature>
<comment type="caution">
    <text evidence="8">The sequence shown here is derived from an EMBL/GenBank/DDBJ whole genome shotgun (WGS) entry which is preliminary data.</text>
</comment>
<keyword evidence="6 7" id="KW-0472">Membrane</keyword>
<dbReference type="PANTHER" id="PTHR33508:SF1">
    <property type="entry name" value="UPF0056 MEMBRANE PROTEIN YHCE"/>
    <property type="match status" value="1"/>
</dbReference>
<feature type="transmembrane region" description="Helical" evidence="7">
    <location>
        <begin position="174"/>
        <end position="191"/>
    </location>
</feature>
<comment type="similarity">
    <text evidence="2 7">Belongs to the UPF0056 (MarC) family.</text>
</comment>
<dbReference type="RefSeq" id="WP_109741454.1">
    <property type="nucleotide sequence ID" value="NZ_QGGO01000003.1"/>
</dbReference>
<evidence type="ECO:0000256" key="6">
    <source>
        <dbReference type="ARBA" id="ARBA00023136"/>
    </source>
</evidence>
<dbReference type="Proteomes" id="UP000245489">
    <property type="component" value="Unassembled WGS sequence"/>
</dbReference>
<protein>
    <recommendedName>
        <fullName evidence="7">UPF0056 membrane protein</fullName>
    </recommendedName>
</protein>
<accession>A0A316EC58</accession>
<gene>
    <name evidence="8" type="ORF">LV89_00666</name>
</gene>
<sequence length="192" mass="20653">MDFNFNFKEIISVSLILFSVIDILGSIPVVIDLRKKTGDIHAEQATLVSGGIMIAFLYVGKSILSLFGVDINSFAIAGALIIFLIGLEMTLGRNIFKSEDAAASKAASIVPLAFPVIAGAGTMTTILSLKSQFEEVNILVGILLNLVFIYLVLKASQWIEDRLGQVGANVLRKVFGVILLAISIKILKTRLG</sequence>
<evidence type="ECO:0000313" key="9">
    <source>
        <dbReference type="Proteomes" id="UP000245489"/>
    </source>
</evidence>
<proteinExistence type="inferred from homology"/>
<name>A0A316EC58_9BACT</name>
<dbReference type="PANTHER" id="PTHR33508">
    <property type="entry name" value="UPF0056 MEMBRANE PROTEIN YHCE"/>
    <property type="match status" value="1"/>
</dbReference>
<organism evidence="8 9">
    <name type="scientific">Arcicella aurantiaca</name>
    <dbReference type="NCBI Taxonomy" id="591202"/>
    <lineage>
        <taxon>Bacteria</taxon>
        <taxon>Pseudomonadati</taxon>
        <taxon>Bacteroidota</taxon>
        <taxon>Cytophagia</taxon>
        <taxon>Cytophagales</taxon>
        <taxon>Flectobacillaceae</taxon>
        <taxon>Arcicella</taxon>
    </lineage>
</organism>
<evidence type="ECO:0000256" key="4">
    <source>
        <dbReference type="ARBA" id="ARBA00022692"/>
    </source>
</evidence>
<dbReference type="InterPro" id="IPR002771">
    <property type="entry name" value="Multi_antbiot-R_MarC"/>
</dbReference>
<dbReference type="Pfam" id="PF01914">
    <property type="entry name" value="MarC"/>
    <property type="match status" value="1"/>
</dbReference>
<keyword evidence="4 7" id="KW-0812">Transmembrane</keyword>
<feature type="transmembrane region" description="Helical" evidence="7">
    <location>
        <begin position="135"/>
        <end position="153"/>
    </location>
</feature>
<evidence type="ECO:0000256" key="5">
    <source>
        <dbReference type="ARBA" id="ARBA00022989"/>
    </source>
</evidence>
<evidence type="ECO:0000256" key="7">
    <source>
        <dbReference type="RuleBase" id="RU362048"/>
    </source>
</evidence>
<keyword evidence="5 7" id="KW-1133">Transmembrane helix</keyword>
<dbReference type="EMBL" id="QGGO01000003">
    <property type="protein sequence ID" value="PWK28462.1"/>
    <property type="molecule type" value="Genomic_DNA"/>
</dbReference>
<comment type="subcellular location">
    <subcellularLocation>
        <location evidence="1 7">Cell membrane</location>
        <topology evidence="1 7">Multi-pass membrane protein</topology>
    </subcellularLocation>
</comment>
<feature type="transmembrane region" description="Helical" evidence="7">
    <location>
        <begin position="12"/>
        <end position="33"/>
    </location>
</feature>
<dbReference type="AlphaFoldDB" id="A0A316EC58"/>
<evidence type="ECO:0000256" key="1">
    <source>
        <dbReference type="ARBA" id="ARBA00004651"/>
    </source>
</evidence>
<reference evidence="8 9" key="1">
    <citation type="submission" date="2018-05" db="EMBL/GenBank/DDBJ databases">
        <title>Genomic Encyclopedia of Archaeal and Bacterial Type Strains, Phase II (KMG-II): from individual species to whole genera.</title>
        <authorList>
            <person name="Goeker M."/>
        </authorList>
    </citation>
    <scope>NUCLEOTIDE SEQUENCE [LARGE SCALE GENOMIC DNA]</scope>
    <source>
        <strain evidence="8 9">DSM 22214</strain>
    </source>
</reference>